<keyword evidence="3" id="KW-1185">Reference proteome</keyword>
<reference evidence="2 3" key="1">
    <citation type="submission" date="2018-11" db="EMBL/GenBank/DDBJ databases">
        <title>Genomic Encyclopedia of Type Strains, Phase IV (KMG-IV): sequencing the most valuable type-strain genomes for metagenomic binning, comparative biology and taxonomic classification.</title>
        <authorList>
            <person name="Goeker M."/>
        </authorList>
    </citation>
    <scope>NUCLEOTIDE SEQUENCE [LARGE SCALE GENOMIC DNA]</scope>
    <source>
        <strain evidence="2 3">DSM 100275</strain>
    </source>
</reference>
<evidence type="ECO:0000256" key="1">
    <source>
        <dbReference type="SAM" id="Phobius"/>
    </source>
</evidence>
<protein>
    <submittedName>
        <fullName evidence="2">Branched-subunit amino acid transport protein AzlD</fullName>
    </submittedName>
</protein>
<proteinExistence type="predicted"/>
<keyword evidence="1" id="KW-0812">Transmembrane</keyword>
<dbReference type="Proteomes" id="UP000276634">
    <property type="component" value="Unassembled WGS sequence"/>
</dbReference>
<dbReference type="AlphaFoldDB" id="A0A3N1Y9I1"/>
<keyword evidence="1" id="KW-1133">Transmembrane helix</keyword>
<keyword evidence="1" id="KW-0472">Membrane</keyword>
<evidence type="ECO:0000313" key="2">
    <source>
        <dbReference type="EMBL" id="ROR35201.1"/>
    </source>
</evidence>
<dbReference type="RefSeq" id="WP_123400830.1">
    <property type="nucleotide sequence ID" value="NZ_RJVI01000001.1"/>
</dbReference>
<dbReference type="EMBL" id="RJVI01000001">
    <property type="protein sequence ID" value="ROR35201.1"/>
    <property type="molecule type" value="Genomic_DNA"/>
</dbReference>
<dbReference type="Pfam" id="PF05437">
    <property type="entry name" value="AzlD"/>
    <property type="match status" value="1"/>
</dbReference>
<name>A0A3N1Y9I1_9GAMM</name>
<sequence length="99" mass="9439">MSDGAWLAIAAMAAATYGLRATGLLAGARLPRDGAWGRALEALPGCVLAAVVAPAVASLGTLGLLAAAAVYGVYRASGSVMAAMAAGAALVAAARQLGG</sequence>
<organism evidence="2 3">
    <name type="scientific">Inmirania thermothiophila</name>
    <dbReference type="NCBI Taxonomy" id="1750597"/>
    <lineage>
        <taxon>Bacteria</taxon>
        <taxon>Pseudomonadati</taxon>
        <taxon>Pseudomonadota</taxon>
        <taxon>Gammaproteobacteria</taxon>
        <taxon>Chromatiales</taxon>
        <taxon>Ectothiorhodospiraceae</taxon>
        <taxon>Inmirania</taxon>
    </lineage>
</organism>
<accession>A0A3N1Y9I1</accession>
<comment type="caution">
    <text evidence="2">The sequence shown here is derived from an EMBL/GenBank/DDBJ whole genome shotgun (WGS) entry which is preliminary data.</text>
</comment>
<gene>
    <name evidence="2" type="ORF">EDC57_1118</name>
</gene>
<evidence type="ECO:0000313" key="3">
    <source>
        <dbReference type="Proteomes" id="UP000276634"/>
    </source>
</evidence>
<feature type="transmembrane region" description="Helical" evidence="1">
    <location>
        <begin position="47"/>
        <end position="74"/>
    </location>
</feature>
<feature type="transmembrane region" description="Helical" evidence="1">
    <location>
        <begin position="6"/>
        <end position="26"/>
    </location>
</feature>
<dbReference type="InterPro" id="IPR008407">
    <property type="entry name" value="Brnchd-chn_aa_trnsp_AzlD"/>
</dbReference>
<feature type="transmembrane region" description="Helical" evidence="1">
    <location>
        <begin position="80"/>
        <end position="98"/>
    </location>
</feature>